<dbReference type="GO" id="GO:0016020">
    <property type="term" value="C:membrane"/>
    <property type="evidence" value="ECO:0007669"/>
    <property type="project" value="TreeGrafter"/>
</dbReference>
<proteinExistence type="inferred from homology"/>
<dbReference type="AlphaFoldDB" id="G4T9F9"/>
<dbReference type="HOGENOM" id="CLU_051402_0_1_1"/>
<dbReference type="NCBIfam" id="TIGR01755">
    <property type="entry name" value="flav_wrbA"/>
    <property type="match status" value="1"/>
</dbReference>
<evidence type="ECO:0000256" key="1">
    <source>
        <dbReference type="ARBA" id="ARBA00006961"/>
    </source>
</evidence>
<dbReference type="PANTHER" id="PTHR30546:SF23">
    <property type="entry name" value="FLAVOPROTEIN-LIKE PROTEIN YCP4-RELATED"/>
    <property type="match status" value="1"/>
</dbReference>
<protein>
    <submittedName>
        <fullName evidence="3">Probable 1,4-benzoquinone reductase</fullName>
    </submittedName>
</protein>
<dbReference type="FunFam" id="3.40.50.360:FF:000001">
    <property type="entry name" value="NAD(P)H dehydrogenase (Quinone) FQR1-like"/>
    <property type="match status" value="1"/>
</dbReference>
<sequence length="204" mass="21896">MSGPKIAIVIYSMYGHIAKMAEAVKKGIESEGGHATILQVAETLPEDILTKMHAPPKPEYPVAAPADLLEYDGYLFGIATRFGGFPAQFKAFWDASGQLWQSGHLAGKFAGAFVATGGPGGGQESTYFSILTTFVHHGLVFVPLGYKYTSDLWNSNFSEIRGGSPFGAGTFAGDGTRQPSEVELETASIQGREFFKLVKRSHAN</sequence>
<name>G4T9F9_SERID</name>
<dbReference type="InterPro" id="IPR005025">
    <property type="entry name" value="FMN_Rdtase-like_dom"/>
</dbReference>
<dbReference type="InterPro" id="IPR008254">
    <property type="entry name" value="Flavodoxin/NO_synth"/>
</dbReference>
<dbReference type="GO" id="GO:0010181">
    <property type="term" value="F:FMN binding"/>
    <property type="evidence" value="ECO:0007669"/>
    <property type="project" value="InterPro"/>
</dbReference>
<comment type="caution">
    <text evidence="3">The sequence shown here is derived from an EMBL/GenBank/DDBJ whole genome shotgun (WGS) entry which is preliminary data.</text>
</comment>
<dbReference type="PROSITE" id="PS50902">
    <property type="entry name" value="FLAVODOXIN_LIKE"/>
    <property type="match status" value="1"/>
</dbReference>
<dbReference type="FunCoup" id="G4T9F9">
    <property type="interactions" value="112"/>
</dbReference>
<dbReference type="InterPro" id="IPR029039">
    <property type="entry name" value="Flavoprotein-like_sf"/>
</dbReference>
<evidence type="ECO:0000313" key="3">
    <source>
        <dbReference type="EMBL" id="CCA67952.1"/>
    </source>
</evidence>
<dbReference type="EMBL" id="CAFZ01000023">
    <property type="protein sequence ID" value="CCA67952.1"/>
    <property type="molecule type" value="Genomic_DNA"/>
</dbReference>
<dbReference type="Gene3D" id="3.40.50.360">
    <property type="match status" value="1"/>
</dbReference>
<dbReference type="InParanoid" id="G4T9F9"/>
<organism evidence="3 4">
    <name type="scientific">Serendipita indica (strain DSM 11827)</name>
    <name type="common">Root endophyte fungus</name>
    <name type="synonym">Piriformospora indica</name>
    <dbReference type="NCBI Taxonomy" id="1109443"/>
    <lineage>
        <taxon>Eukaryota</taxon>
        <taxon>Fungi</taxon>
        <taxon>Dikarya</taxon>
        <taxon>Basidiomycota</taxon>
        <taxon>Agaricomycotina</taxon>
        <taxon>Agaricomycetes</taxon>
        <taxon>Sebacinales</taxon>
        <taxon>Serendipitaceae</taxon>
        <taxon>Serendipita</taxon>
    </lineage>
</organism>
<gene>
    <name evidence="3" type="ORF">PIIN_01820</name>
</gene>
<dbReference type="NCBIfam" id="NF002999">
    <property type="entry name" value="PRK03767.1"/>
    <property type="match status" value="1"/>
</dbReference>
<dbReference type="STRING" id="1109443.G4T9F9"/>
<dbReference type="OMA" id="GMFELEQ"/>
<dbReference type="Proteomes" id="UP000007148">
    <property type="component" value="Unassembled WGS sequence"/>
</dbReference>
<reference evidence="3 4" key="1">
    <citation type="journal article" date="2011" name="PLoS Pathog.">
        <title>Endophytic Life Strategies Decoded by Genome and Transcriptome Analyses of the Mutualistic Root Symbiont Piriformospora indica.</title>
        <authorList>
            <person name="Zuccaro A."/>
            <person name="Lahrmann U."/>
            <person name="Guldener U."/>
            <person name="Langen G."/>
            <person name="Pfiffi S."/>
            <person name="Biedenkopf D."/>
            <person name="Wong P."/>
            <person name="Samans B."/>
            <person name="Grimm C."/>
            <person name="Basiewicz M."/>
            <person name="Murat C."/>
            <person name="Martin F."/>
            <person name="Kogel K.H."/>
        </authorList>
    </citation>
    <scope>NUCLEOTIDE SEQUENCE [LARGE SCALE GENOMIC DNA]</scope>
    <source>
        <strain evidence="3 4">DSM 11827</strain>
    </source>
</reference>
<dbReference type="OrthoDB" id="504689at2759"/>
<dbReference type="InterPro" id="IPR010089">
    <property type="entry name" value="Flavoprotein_WrbA-like"/>
</dbReference>
<evidence type="ECO:0000259" key="2">
    <source>
        <dbReference type="PROSITE" id="PS50902"/>
    </source>
</evidence>
<keyword evidence="4" id="KW-1185">Reference proteome</keyword>
<dbReference type="SUPFAM" id="SSF52218">
    <property type="entry name" value="Flavoproteins"/>
    <property type="match status" value="1"/>
</dbReference>
<dbReference type="eggNOG" id="KOG3135">
    <property type="taxonomic scope" value="Eukaryota"/>
</dbReference>
<dbReference type="PANTHER" id="PTHR30546">
    <property type="entry name" value="FLAVODOXIN-RELATED PROTEIN WRBA-RELATED"/>
    <property type="match status" value="1"/>
</dbReference>
<dbReference type="GO" id="GO:0003955">
    <property type="term" value="F:NAD(P)H dehydrogenase (quinone) activity"/>
    <property type="evidence" value="ECO:0007669"/>
    <property type="project" value="InterPro"/>
</dbReference>
<comment type="similarity">
    <text evidence="1">Belongs to the WrbA family.</text>
</comment>
<feature type="domain" description="Flavodoxin-like" evidence="2">
    <location>
        <begin position="6"/>
        <end position="194"/>
    </location>
</feature>
<accession>G4T9F9</accession>
<evidence type="ECO:0000313" key="4">
    <source>
        <dbReference type="Proteomes" id="UP000007148"/>
    </source>
</evidence>
<dbReference type="Pfam" id="PF03358">
    <property type="entry name" value="FMN_red"/>
    <property type="match status" value="1"/>
</dbReference>